<dbReference type="Gene3D" id="3.30.470.20">
    <property type="entry name" value="ATP-grasp fold, B domain"/>
    <property type="match status" value="1"/>
</dbReference>
<dbReference type="AlphaFoldDB" id="A0A7X3FK35"/>
<dbReference type="Proteomes" id="UP000490800">
    <property type="component" value="Unassembled WGS sequence"/>
</dbReference>
<dbReference type="GO" id="GO:0016874">
    <property type="term" value="F:ligase activity"/>
    <property type="evidence" value="ECO:0007669"/>
    <property type="project" value="UniProtKB-KW"/>
</dbReference>
<sequence length="420" mass="47233">MNTNDNGGAAVLITGGRAPAALELARQLDAAGYRVYAADSVARPLIRYSASIQQFYRVPGPRFNRRQFLSRLLDIIGIHRIQVLIPTCEEIFYVAEGKAELEAGGCRVFTDDLDKLLQLHSKWAFNQLVQAMGLPAPRTLLLTSYGELSQLHDPGSLHKWVLKPVYSRFASRTLTYAGGEIPPRLVISPEFPWVAQTFVTGLEYCTYAIAEDGELRAYTDYSVDYTAGKGASIYFRQQRHPELFEWVQAFVHELRFTGQLAFDFIIDRDGTIWPLECNPRATSGLHLFSAEDRIGDAFIAPAKGAVNLESPCIIPRKPAERMITAAMLLYGPGRELTPAGLRRWTGCMFRGRDVIFQWRDPGPFLAQGMILLDFWKQARTAGRPVKEMTTYDMEWNGEYESPCDRRDGISGTQFDRASAE</sequence>
<dbReference type="EMBL" id="RHLK01000010">
    <property type="protein sequence ID" value="MVP01151.1"/>
    <property type="molecule type" value="Genomic_DNA"/>
</dbReference>
<reference evidence="3 4" key="1">
    <citation type="journal article" date="2019" name="Microorganisms">
        <title>Paenibacillus lutrae sp. nov., A Chitinolytic Species Isolated from A River Otter in Castril Natural Park, Granada, Spain.</title>
        <authorList>
            <person name="Rodriguez M."/>
            <person name="Reina J.C."/>
            <person name="Bejar V."/>
            <person name="Llamas I."/>
        </authorList>
    </citation>
    <scope>NUCLEOTIDE SEQUENCE [LARGE SCALE GENOMIC DNA]</scope>
    <source>
        <strain evidence="3 4">N10</strain>
    </source>
</reference>
<keyword evidence="4" id="KW-1185">Reference proteome</keyword>
<feature type="domain" description="ATP-grasp" evidence="2">
    <location>
        <begin position="126"/>
        <end position="307"/>
    </location>
</feature>
<evidence type="ECO:0000259" key="2">
    <source>
        <dbReference type="PROSITE" id="PS50975"/>
    </source>
</evidence>
<dbReference type="RefSeq" id="WP_157337294.1">
    <property type="nucleotide sequence ID" value="NZ_RHLK01000010.1"/>
</dbReference>
<keyword evidence="1" id="KW-0067">ATP-binding</keyword>
<dbReference type="OrthoDB" id="40611at2"/>
<evidence type="ECO:0000313" key="3">
    <source>
        <dbReference type="EMBL" id="MVP01151.1"/>
    </source>
</evidence>
<protein>
    <submittedName>
        <fullName evidence="3">ATP-dependent carboxylate-amine ligase</fullName>
    </submittedName>
</protein>
<evidence type="ECO:0000256" key="1">
    <source>
        <dbReference type="PROSITE-ProRule" id="PRU00409"/>
    </source>
</evidence>
<keyword evidence="3" id="KW-0436">Ligase</keyword>
<evidence type="ECO:0000313" key="4">
    <source>
        <dbReference type="Proteomes" id="UP000490800"/>
    </source>
</evidence>
<organism evidence="3 4">
    <name type="scientific">Paenibacillus lutrae</name>
    <dbReference type="NCBI Taxonomy" id="2078573"/>
    <lineage>
        <taxon>Bacteria</taxon>
        <taxon>Bacillati</taxon>
        <taxon>Bacillota</taxon>
        <taxon>Bacilli</taxon>
        <taxon>Bacillales</taxon>
        <taxon>Paenibacillaceae</taxon>
        <taxon>Paenibacillus</taxon>
    </lineage>
</organism>
<dbReference type="GO" id="GO:0005524">
    <property type="term" value="F:ATP binding"/>
    <property type="evidence" value="ECO:0007669"/>
    <property type="project" value="UniProtKB-UniRule"/>
</dbReference>
<dbReference type="SUPFAM" id="SSF56059">
    <property type="entry name" value="Glutathione synthetase ATP-binding domain-like"/>
    <property type="match status" value="1"/>
</dbReference>
<gene>
    <name evidence="3" type="ORF">EDM21_16765</name>
</gene>
<dbReference type="GO" id="GO:0046872">
    <property type="term" value="F:metal ion binding"/>
    <property type="evidence" value="ECO:0007669"/>
    <property type="project" value="InterPro"/>
</dbReference>
<comment type="caution">
    <text evidence="3">The sequence shown here is derived from an EMBL/GenBank/DDBJ whole genome shotgun (WGS) entry which is preliminary data.</text>
</comment>
<proteinExistence type="predicted"/>
<dbReference type="InterPro" id="IPR011761">
    <property type="entry name" value="ATP-grasp"/>
</dbReference>
<name>A0A7X3FK35_9BACL</name>
<keyword evidence="1" id="KW-0547">Nucleotide-binding</keyword>
<dbReference type="PROSITE" id="PS50975">
    <property type="entry name" value="ATP_GRASP"/>
    <property type="match status" value="1"/>
</dbReference>
<dbReference type="Gene3D" id="3.40.50.20">
    <property type="match status" value="1"/>
</dbReference>
<accession>A0A7X3FK35</accession>